<feature type="region of interest" description="Disordered" evidence="1">
    <location>
        <begin position="21"/>
        <end position="45"/>
    </location>
</feature>
<sequence length="135" mass="14693">MDTWHRPIGHTAPERLKPVYPPGTLGGRPDRITRMPEPTENTGLDRAITSSVVPEIFGINMRALAFPATAASPPMLPERPTTIKPCMSEPARTFKALIILLRQAHRAPGDLSVSEALEHSANPHRRKSSSGTSKA</sequence>
<proteinExistence type="predicted"/>
<organism evidence="2 3">
    <name type="scientific">Ficus carica</name>
    <name type="common">Common fig</name>
    <dbReference type="NCBI Taxonomy" id="3494"/>
    <lineage>
        <taxon>Eukaryota</taxon>
        <taxon>Viridiplantae</taxon>
        <taxon>Streptophyta</taxon>
        <taxon>Embryophyta</taxon>
        <taxon>Tracheophyta</taxon>
        <taxon>Spermatophyta</taxon>
        <taxon>Magnoliopsida</taxon>
        <taxon>eudicotyledons</taxon>
        <taxon>Gunneridae</taxon>
        <taxon>Pentapetalae</taxon>
        <taxon>rosids</taxon>
        <taxon>fabids</taxon>
        <taxon>Rosales</taxon>
        <taxon>Moraceae</taxon>
        <taxon>Ficeae</taxon>
        <taxon>Ficus</taxon>
    </lineage>
</organism>
<dbReference type="EMBL" id="BTGU01000080">
    <property type="protein sequence ID" value="GMN58651.1"/>
    <property type="molecule type" value="Genomic_DNA"/>
</dbReference>
<comment type="caution">
    <text evidence="2">The sequence shown here is derived from an EMBL/GenBank/DDBJ whole genome shotgun (WGS) entry which is preliminary data.</text>
</comment>
<evidence type="ECO:0000256" key="1">
    <source>
        <dbReference type="SAM" id="MobiDB-lite"/>
    </source>
</evidence>
<dbReference type="Proteomes" id="UP001187192">
    <property type="component" value="Unassembled WGS sequence"/>
</dbReference>
<evidence type="ECO:0000313" key="3">
    <source>
        <dbReference type="Proteomes" id="UP001187192"/>
    </source>
</evidence>
<accession>A0AA88DNK0</accession>
<keyword evidence="3" id="KW-1185">Reference proteome</keyword>
<name>A0AA88DNK0_FICCA</name>
<feature type="region of interest" description="Disordered" evidence="1">
    <location>
        <begin position="112"/>
        <end position="135"/>
    </location>
</feature>
<dbReference type="AlphaFoldDB" id="A0AA88DNK0"/>
<evidence type="ECO:0000313" key="2">
    <source>
        <dbReference type="EMBL" id="GMN58651.1"/>
    </source>
</evidence>
<protein>
    <submittedName>
        <fullName evidence="2">Uncharacterized protein</fullName>
    </submittedName>
</protein>
<reference evidence="2" key="1">
    <citation type="submission" date="2023-07" db="EMBL/GenBank/DDBJ databases">
        <title>draft genome sequence of fig (Ficus carica).</title>
        <authorList>
            <person name="Takahashi T."/>
            <person name="Nishimura K."/>
        </authorList>
    </citation>
    <scope>NUCLEOTIDE SEQUENCE</scope>
</reference>
<gene>
    <name evidence="2" type="ORF">TIFTF001_027750</name>
</gene>